<evidence type="ECO:0000313" key="4">
    <source>
        <dbReference type="EMBL" id="OUP34992.1"/>
    </source>
</evidence>
<dbReference type="RefSeq" id="WP_087412566.1">
    <property type="nucleotide sequence ID" value="NZ_CALIXP010000040.1"/>
</dbReference>
<keyword evidence="2" id="KW-0175">Coiled coil</keyword>
<dbReference type="AlphaFoldDB" id="A0A1Y4K0B3"/>
<dbReference type="EMBL" id="NFKE01000004">
    <property type="protein sequence ID" value="OUP34992.1"/>
    <property type="molecule type" value="Genomic_DNA"/>
</dbReference>
<gene>
    <name evidence="4" type="ORF">B5F24_07485</name>
</gene>
<feature type="chain" id="PRO_5011003012" evidence="3">
    <location>
        <begin position="21"/>
        <end position="476"/>
    </location>
</feature>
<evidence type="ECO:0000256" key="2">
    <source>
        <dbReference type="SAM" id="Coils"/>
    </source>
</evidence>
<keyword evidence="3" id="KW-0732">Signal</keyword>
<comment type="caution">
    <text evidence="4">The sequence shown here is derived from an EMBL/GenBank/DDBJ whole genome shotgun (WGS) entry which is preliminary data.</text>
</comment>
<dbReference type="InterPro" id="IPR019734">
    <property type="entry name" value="TPR_rpt"/>
</dbReference>
<accession>A0A1Y4K0B3</accession>
<dbReference type="SUPFAM" id="SSF48452">
    <property type="entry name" value="TPR-like"/>
    <property type="match status" value="1"/>
</dbReference>
<keyword evidence="1" id="KW-0802">TPR repeat</keyword>
<proteinExistence type="predicted"/>
<feature type="repeat" description="TPR" evidence="1">
    <location>
        <begin position="19"/>
        <end position="52"/>
    </location>
</feature>
<name>A0A1Y4K0B3_9BACE</name>
<feature type="signal peptide" evidence="3">
    <location>
        <begin position="1"/>
        <end position="20"/>
    </location>
</feature>
<dbReference type="Gene3D" id="1.25.40.10">
    <property type="entry name" value="Tetratricopeptide repeat domain"/>
    <property type="match status" value="1"/>
</dbReference>
<dbReference type="Pfam" id="PF13432">
    <property type="entry name" value="TPR_16"/>
    <property type="match status" value="1"/>
</dbReference>
<dbReference type="PROSITE" id="PS50005">
    <property type="entry name" value="TPR"/>
    <property type="match status" value="1"/>
</dbReference>
<evidence type="ECO:0000313" key="5">
    <source>
        <dbReference type="Proteomes" id="UP000196587"/>
    </source>
</evidence>
<evidence type="ECO:0000256" key="1">
    <source>
        <dbReference type="PROSITE-ProRule" id="PRU00339"/>
    </source>
</evidence>
<feature type="coiled-coil region" evidence="2">
    <location>
        <begin position="446"/>
        <end position="473"/>
    </location>
</feature>
<protein>
    <submittedName>
        <fullName evidence="4">Uncharacterized protein</fullName>
    </submittedName>
</protein>
<organism evidence="4 5">
    <name type="scientific">Bacteroides clarus</name>
    <dbReference type="NCBI Taxonomy" id="626929"/>
    <lineage>
        <taxon>Bacteria</taxon>
        <taxon>Pseudomonadati</taxon>
        <taxon>Bacteroidota</taxon>
        <taxon>Bacteroidia</taxon>
        <taxon>Bacteroidales</taxon>
        <taxon>Bacteroidaceae</taxon>
        <taxon>Bacteroides</taxon>
    </lineage>
</organism>
<dbReference type="InterPro" id="IPR011990">
    <property type="entry name" value="TPR-like_helical_dom_sf"/>
</dbReference>
<dbReference type="Proteomes" id="UP000196587">
    <property type="component" value="Unassembled WGS sequence"/>
</dbReference>
<reference evidence="5" key="1">
    <citation type="submission" date="2017-04" db="EMBL/GenBank/DDBJ databases">
        <title>Function of individual gut microbiota members based on whole genome sequencing of pure cultures obtained from chicken caecum.</title>
        <authorList>
            <person name="Medvecky M."/>
            <person name="Cejkova D."/>
            <person name="Polansky O."/>
            <person name="Karasova D."/>
            <person name="Kubasova T."/>
            <person name="Cizek A."/>
            <person name="Rychlik I."/>
        </authorList>
    </citation>
    <scope>NUCLEOTIDE SEQUENCE [LARGE SCALE GENOMIC DNA]</scope>
    <source>
        <strain evidence="5">An189</strain>
    </source>
</reference>
<evidence type="ECO:0000256" key="3">
    <source>
        <dbReference type="SAM" id="SignalP"/>
    </source>
</evidence>
<sequence length="476" mass="55003">MKNKYILLLLFVFWGIHASAQTLAQAKALYEKGQYEQAKPAFKKFVKSQPNNGNYNLWYGVCCLNTGEAEEAIKYLETAVKRRATSGQLFLAQAYNATYRFEDAVNTYEDYIAELAKRKRSTTEAEKLLEKSKANLRLLKGVEEVCFIDSFVVDKKDFLEAYKISPESGKLFMYDAYFENSNGTGGTVYETELGNKIYYSELQKDSTLNILSRNKMMDEWGKGSMLPGSINESVNASYPYVLADGITIYYAADGPSSMGGYDIFVTRYNTNADTYLTPENVGMPFNSPYNDYMYVIDEFNNLGWFASDRYQPDGKVCVYVFIPASSKQVYNYESMDKNKLIKLARLHSIRDTWTDESLVTDARKRLREIMQEKPETKKHHEFEFVIDDRNTYHYAADFRSPQAKAQLKKYLQLEESYNLQLGKLENMRTQYSRVNQNEKNKMAPAILDLEKRVQQLVTEIDRAAIQVRKLEKQIIK</sequence>